<feature type="transmembrane region" description="Helical" evidence="1">
    <location>
        <begin position="12"/>
        <end position="30"/>
    </location>
</feature>
<feature type="transmembrane region" description="Helical" evidence="1">
    <location>
        <begin position="36"/>
        <end position="56"/>
    </location>
</feature>
<keyword evidence="1" id="KW-1133">Transmembrane helix</keyword>
<dbReference type="EMBL" id="CP003639">
    <property type="protein sequence ID" value="AFM39850.1"/>
    <property type="molecule type" value="Genomic_DNA"/>
</dbReference>
<reference evidence="2 3" key="1">
    <citation type="journal article" date="2012" name="J. Bacteriol.">
        <title>Complete genome sequences of Desulfosporosinus orientis DSM765T, Desulfosporosinus youngiae DSM17734T, Desulfosporosinus meridiei DSM13257T, and Desulfosporosinus acidiphilus DSM22704T.</title>
        <authorList>
            <person name="Pester M."/>
            <person name="Brambilla E."/>
            <person name="Alazard D."/>
            <person name="Rattei T."/>
            <person name="Weinmaier T."/>
            <person name="Han J."/>
            <person name="Lucas S."/>
            <person name="Lapidus A."/>
            <person name="Cheng J.F."/>
            <person name="Goodwin L."/>
            <person name="Pitluck S."/>
            <person name="Peters L."/>
            <person name="Ovchinnikova G."/>
            <person name="Teshima H."/>
            <person name="Detter J.C."/>
            <person name="Han C.S."/>
            <person name="Tapia R."/>
            <person name="Land M.L."/>
            <person name="Hauser L."/>
            <person name="Kyrpides N.C."/>
            <person name="Ivanova N.N."/>
            <person name="Pagani I."/>
            <person name="Huntmann M."/>
            <person name="Wei C.L."/>
            <person name="Davenport K.W."/>
            <person name="Daligault H."/>
            <person name="Chain P.S."/>
            <person name="Chen A."/>
            <person name="Mavromatis K."/>
            <person name="Markowitz V."/>
            <person name="Szeto E."/>
            <person name="Mikhailova N."/>
            <person name="Pati A."/>
            <person name="Wagner M."/>
            <person name="Woyke T."/>
            <person name="Ollivier B."/>
            <person name="Klenk H.P."/>
            <person name="Spring S."/>
            <person name="Loy A."/>
        </authorList>
    </citation>
    <scope>NUCLEOTIDE SEQUENCE [LARGE SCALE GENOMIC DNA]</scope>
    <source>
        <strain evidence="3">DSM 22704 / JCM 16185 / SJ4</strain>
    </source>
</reference>
<evidence type="ECO:0000313" key="3">
    <source>
        <dbReference type="Proteomes" id="UP000002892"/>
    </source>
</evidence>
<evidence type="ECO:0000313" key="2">
    <source>
        <dbReference type="EMBL" id="AFM39850.1"/>
    </source>
</evidence>
<proteinExistence type="predicted"/>
<dbReference type="Proteomes" id="UP000002892">
    <property type="component" value="Chromosome"/>
</dbReference>
<keyword evidence="3" id="KW-1185">Reference proteome</keyword>
<dbReference type="STRING" id="646529.Desaci_0790"/>
<evidence type="ECO:0008006" key="4">
    <source>
        <dbReference type="Google" id="ProtNLM"/>
    </source>
</evidence>
<organism evidence="2 3">
    <name type="scientific">Desulfosporosinus acidiphilus (strain DSM 22704 / JCM 16185 / SJ4)</name>
    <dbReference type="NCBI Taxonomy" id="646529"/>
    <lineage>
        <taxon>Bacteria</taxon>
        <taxon>Bacillati</taxon>
        <taxon>Bacillota</taxon>
        <taxon>Clostridia</taxon>
        <taxon>Eubacteriales</taxon>
        <taxon>Desulfitobacteriaceae</taxon>
        <taxon>Desulfosporosinus</taxon>
    </lineage>
</organism>
<gene>
    <name evidence="2" type="ordered locus">Desaci_0790</name>
</gene>
<protein>
    <recommendedName>
        <fullName evidence="4">DUF2178 domain-containing protein</fullName>
    </recommendedName>
</protein>
<accession>I4D226</accession>
<dbReference type="KEGG" id="dai:Desaci_0790"/>
<name>I4D226_DESAJ</name>
<dbReference type="HOGENOM" id="CLU_1924163_0_0_9"/>
<dbReference type="OrthoDB" id="9850817at2"/>
<sequence length="131" mass="15149">MSSKLSLRKKIIMRTISQSVVILFSGEIIMRGQHDMLTKIIAFIPIVFFLSILFYTNRKDCEPRDEMARFNQLKAGNLSYSITLCAIGLVMFYALWFKTSVVISLLNLVFIFVAMYILNLAIFLFYDIRGN</sequence>
<feature type="transmembrane region" description="Helical" evidence="1">
    <location>
        <begin position="77"/>
        <end position="96"/>
    </location>
</feature>
<keyword evidence="1" id="KW-0472">Membrane</keyword>
<evidence type="ECO:0000256" key="1">
    <source>
        <dbReference type="SAM" id="Phobius"/>
    </source>
</evidence>
<keyword evidence="1" id="KW-0812">Transmembrane</keyword>
<dbReference type="AlphaFoldDB" id="I4D226"/>
<feature type="transmembrane region" description="Helical" evidence="1">
    <location>
        <begin position="102"/>
        <end position="126"/>
    </location>
</feature>
<dbReference type="RefSeq" id="WP_014825861.1">
    <property type="nucleotide sequence ID" value="NC_018068.1"/>
</dbReference>